<reference evidence="2" key="1">
    <citation type="submission" date="2017-02" db="EMBL/GenBank/DDBJ databases">
        <authorList>
            <person name="Mornico D."/>
        </authorList>
    </citation>
    <scope>NUCLEOTIDE SEQUENCE [LARGE SCALE GENOMIC DNA]</scope>
</reference>
<evidence type="ECO:0000313" key="2">
    <source>
        <dbReference type="Proteomes" id="UP000188169"/>
    </source>
</evidence>
<gene>
    <name evidence="1" type="ORF">A1019T_01122</name>
</gene>
<dbReference type="AlphaFoldDB" id="A0A1R4EF74"/>
<proteinExistence type="predicted"/>
<dbReference type="RefSeq" id="WP_077448555.1">
    <property type="nucleotide sequence ID" value="NZ_FUGD01000075.1"/>
</dbReference>
<dbReference type="EMBL" id="FUGD01000075">
    <property type="protein sequence ID" value="SJM37151.1"/>
    <property type="molecule type" value="Genomic_DNA"/>
</dbReference>
<dbReference type="STRING" id="1945520.A1019T_01122"/>
<name>A0A1R4EF74_9GAMM</name>
<protein>
    <submittedName>
        <fullName evidence="1">Uncharacterized protein</fullName>
    </submittedName>
</protein>
<dbReference type="OrthoDB" id="9860302at2"/>
<keyword evidence="2" id="KW-1185">Reference proteome</keyword>
<sequence length="159" mass="17788">MKKPQLLQLIQKGGRHQPAIYRFGANETLKIYAGGRVDICDVATDEVVRPINTSWLRDWGYSPVKLFAGDTDDQFIDDGVKVSASEYALNALRGIGFTTLLAGLFIVVSNTTGCTDYVFTQLDKDIATTATHPVDNYERQLEFKQSNEHANRFLANNRN</sequence>
<evidence type="ECO:0000313" key="1">
    <source>
        <dbReference type="EMBL" id="SJM37151.1"/>
    </source>
</evidence>
<accession>A0A1R4EF74</accession>
<organism evidence="1 2">
    <name type="scientific">Psychrobacter pasteurii</name>
    <dbReference type="NCBI Taxonomy" id="1945520"/>
    <lineage>
        <taxon>Bacteria</taxon>
        <taxon>Pseudomonadati</taxon>
        <taxon>Pseudomonadota</taxon>
        <taxon>Gammaproteobacteria</taxon>
        <taxon>Moraxellales</taxon>
        <taxon>Moraxellaceae</taxon>
        <taxon>Psychrobacter</taxon>
    </lineage>
</organism>
<dbReference type="Proteomes" id="UP000188169">
    <property type="component" value="Unassembled WGS sequence"/>
</dbReference>